<evidence type="ECO:0008006" key="3">
    <source>
        <dbReference type="Google" id="ProtNLM"/>
    </source>
</evidence>
<dbReference type="EMBL" id="QNUL01000038">
    <property type="protein sequence ID" value="REA56507.1"/>
    <property type="molecule type" value="Genomic_DNA"/>
</dbReference>
<evidence type="ECO:0000313" key="1">
    <source>
        <dbReference type="EMBL" id="REA56507.1"/>
    </source>
</evidence>
<name>A0A3D8Y399_9BACT</name>
<reference evidence="1 2" key="1">
    <citation type="submission" date="2018-07" db="EMBL/GenBank/DDBJ databases">
        <title>Dyadobacter roseus sp. nov., isolated from rose rhizosphere soil.</title>
        <authorList>
            <person name="Chen L."/>
        </authorList>
    </citation>
    <scope>NUCLEOTIDE SEQUENCE [LARGE SCALE GENOMIC DNA]</scope>
    <source>
        <strain evidence="1 2">RS19</strain>
    </source>
</reference>
<protein>
    <recommendedName>
        <fullName evidence="3">Reverse transcriptase</fullName>
    </recommendedName>
</protein>
<organism evidence="1 2">
    <name type="scientific">Dyadobacter luteus</name>
    <dbReference type="NCBI Taxonomy" id="2259619"/>
    <lineage>
        <taxon>Bacteria</taxon>
        <taxon>Pseudomonadati</taxon>
        <taxon>Bacteroidota</taxon>
        <taxon>Cytophagia</taxon>
        <taxon>Cytophagales</taxon>
        <taxon>Spirosomataceae</taxon>
        <taxon>Dyadobacter</taxon>
    </lineage>
</organism>
<gene>
    <name evidence="1" type="ORF">DSL64_26685</name>
</gene>
<sequence length="63" mass="7259">MVWDSYLWIKANKSSAGSDRQTMDDFEKDLRENLYKIWNRLTSGSYFTPAVGRVDLPKGNGKT</sequence>
<accession>A0A3D8Y399</accession>
<dbReference type="AlphaFoldDB" id="A0A3D8Y399"/>
<dbReference type="Proteomes" id="UP000256373">
    <property type="component" value="Unassembled WGS sequence"/>
</dbReference>
<evidence type="ECO:0000313" key="2">
    <source>
        <dbReference type="Proteomes" id="UP000256373"/>
    </source>
</evidence>
<proteinExistence type="predicted"/>
<comment type="caution">
    <text evidence="1">The sequence shown here is derived from an EMBL/GenBank/DDBJ whole genome shotgun (WGS) entry which is preliminary data.</text>
</comment>
<keyword evidence="2" id="KW-1185">Reference proteome</keyword>